<dbReference type="EMBL" id="CAMAPE010000004">
    <property type="protein sequence ID" value="CAH9059043.1"/>
    <property type="molecule type" value="Genomic_DNA"/>
</dbReference>
<dbReference type="AlphaFoldDB" id="A0A9P0YII5"/>
<feature type="domain" description="MULE transposase" evidence="1">
    <location>
        <begin position="16"/>
        <end position="108"/>
    </location>
</feature>
<dbReference type="PANTHER" id="PTHR31973">
    <property type="entry name" value="POLYPROTEIN, PUTATIVE-RELATED"/>
    <property type="match status" value="1"/>
</dbReference>
<evidence type="ECO:0000259" key="1">
    <source>
        <dbReference type="Pfam" id="PF10551"/>
    </source>
</evidence>
<organism evidence="2 3">
    <name type="scientific">Cuscuta europaea</name>
    <name type="common">European dodder</name>
    <dbReference type="NCBI Taxonomy" id="41803"/>
    <lineage>
        <taxon>Eukaryota</taxon>
        <taxon>Viridiplantae</taxon>
        <taxon>Streptophyta</taxon>
        <taxon>Embryophyta</taxon>
        <taxon>Tracheophyta</taxon>
        <taxon>Spermatophyta</taxon>
        <taxon>Magnoliopsida</taxon>
        <taxon>eudicotyledons</taxon>
        <taxon>Gunneridae</taxon>
        <taxon>Pentapetalae</taxon>
        <taxon>asterids</taxon>
        <taxon>lamiids</taxon>
        <taxon>Solanales</taxon>
        <taxon>Convolvulaceae</taxon>
        <taxon>Cuscuteae</taxon>
        <taxon>Cuscuta</taxon>
        <taxon>Cuscuta subgen. Cuscuta</taxon>
    </lineage>
</organism>
<comment type="caution">
    <text evidence="2">The sequence shown here is derived from an EMBL/GenBank/DDBJ whole genome shotgun (WGS) entry which is preliminary data.</text>
</comment>
<dbReference type="Proteomes" id="UP001152484">
    <property type="component" value="Unassembled WGS sequence"/>
</dbReference>
<evidence type="ECO:0000313" key="2">
    <source>
        <dbReference type="EMBL" id="CAH9059043.1"/>
    </source>
</evidence>
<name>A0A9P0YII5_CUSEU</name>
<keyword evidence="3" id="KW-1185">Reference proteome</keyword>
<reference evidence="2" key="1">
    <citation type="submission" date="2022-07" db="EMBL/GenBank/DDBJ databases">
        <authorList>
            <person name="Macas J."/>
            <person name="Novak P."/>
            <person name="Neumann P."/>
        </authorList>
    </citation>
    <scope>NUCLEOTIDE SEQUENCE</scope>
</reference>
<accession>A0A9P0YII5</accession>
<dbReference type="Pfam" id="PF10551">
    <property type="entry name" value="MULE"/>
    <property type="match status" value="1"/>
</dbReference>
<gene>
    <name evidence="2" type="ORF">CEURO_LOCUS1353</name>
</gene>
<evidence type="ECO:0000313" key="3">
    <source>
        <dbReference type="Proteomes" id="UP001152484"/>
    </source>
</evidence>
<dbReference type="PANTHER" id="PTHR31973:SF113">
    <property type="entry name" value="PROTEIN FAR1-RELATED SEQUENCE 5-LIKE"/>
    <property type="match status" value="1"/>
</dbReference>
<sequence>MSLGPWRVGWEKCIPVIIVDGSFLKSYYKGTLLTACTQDANKQIFPLAFGICSVENTVNWTWFFNMLKNCLKLRDNLYVVSDRHEGIINAVRSVFPYVEHGYGVYYILGNIK</sequence>
<dbReference type="OrthoDB" id="1726327at2759"/>
<proteinExistence type="predicted"/>
<dbReference type="InterPro" id="IPR018289">
    <property type="entry name" value="MULE_transposase_dom"/>
</dbReference>
<protein>
    <recommendedName>
        <fullName evidence="1">MULE transposase domain-containing protein</fullName>
    </recommendedName>
</protein>